<dbReference type="InterPro" id="IPR001060">
    <property type="entry name" value="FCH_dom"/>
</dbReference>
<dbReference type="AlphaFoldDB" id="A0A8C4RTJ5"/>
<keyword evidence="4" id="KW-1003">Cell membrane</keyword>
<dbReference type="PROSITE" id="PS51741">
    <property type="entry name" value="F_BAR"/>
    <property type="match status" value="1"/>
</dbReference>
<dbReference type="InterPro" id="IPR001452">
    <property type="entry name" value="SH3_domain"/>
</dbReference>
<dbReference type="Ensembl" id="ENSECRT00000007540.1">
    <property type="protein sequence ID" value="ENSECRP00000007420.1"/>
    <property type="gene ID" value="ENSECRG00000004954.1"/>
</dbReference>
<name>A0A8C4RTJ5_ERPCA</name>
<evidence type="ECO:0000313" key="17">
    <source>
        <dbReference type="Proteomes" id="UP000694620"/>
    </source>
</evidence>
<dbReference type="Gene3D" id="1.20.1270.60">
    <property type="entry name" value="Arfaptin homology (AH) domain/BAR domain"/>
    <property type="match status" value="1"/>
</dbReference>
<dbReference type="GO" id="GO:0005768">
    <property type="term" value="C:endosome"/>
    <property type="evidence" value="ECO:0007669"/>
    <property type="project" value="TreeGrafter"/>
</dbReference>
<evidence type="ECO:0000256" key="13">
    <source>
        <dbReference type="SAM" id="MobiDB-lite"/>
    </source>
</evidence>
<sequence length="477" mass="55917">MSPAGETGNRGSDESFWEPGNYKSTVKRTDDGYRLCNELVACFQERARIEKKYAQQLSEWSNKWRTAIGKGEQYTYVVMFREGLSPLWPYVMFNRSESSAFFIIFHFLSGPQYGTLEKAWHAFMNAADHLSDIHMELKNHLLLEDAEKVRNWQKETYHKQLIGGFRETKEFEDGFRKAQKPWIRRLKEVELSKKSYHQSCKEEHSSTTREAHARSDPSISQEQVCKLQDRAGKCKEESEKNKERYVKSLDELNRYNPRYIEDMEQVFENAQEAEKRRLRFFKEVFLDIHSHLDLSSKDNFRVVFRDLYQSILTASDQEDLKWWRNTHGPGMNMNWPQFEEWSLEASQMISRKERNSRAEDVVTLTNIVSAAETPPTFNRSVREYSSDWSDEESPKKYINTNGLHGEEDKKDEEKEEVGQSVKALYDYTGQEADELSFKAGEELMKIGEEDEQGWCKGRLMSGQVGLYPANYVEVIVS</sequence>
<protein>
    <submittedName>
        <fullName evidence="16">Protein kinase C and casein kinase substrate in neurons 3</fullName>
    </submittedName>
</protein>
<keyword evidence="3 11" id="KW-0728">SH3 domain</keyword>
<evidence type="ECO:0000313" key="16">
    <source>
        <dbReference type="Ensembl" id="ENSECRP00000007420.1"/>
    </source>
</evidence>
<dbReference type="GO" id="GO:0007010">
    <property type="term" value="P:cytoskeleton organization"/>
    <property type="evidence" value="ECO:0007669"/>
    <property type="project" value="TreeGrafter"/>
</dbReference>
<evidence type="ECO:0000259" key="14">
    <source>
        <dbReference type="PROSITE" id="PS50002"/>
    </source>
</evidence>
<dbReference type="Pfam" id="PF00611">
    <property type="entry name" value="FCH"/>
    <property type="match status" value="1"/>
</dbReference>
<dbReference type="GO" id="GO:0005543">
    <property type="term" value="F:phospholipid binding"/>
    <property type="evidence" value="ECO:0007669"/>
    <property type="project" value="TreeGrafter"/>
</dbReference>
<dbReference type="GO" id="GO:0005886">
    <property type="term" value="C:plasma membrane"/>
    <property type="evidence" value="ECO:0007669"/>
    <property type="project" value="UniProtKB-SubCell"/>
</dbReference>
<keyword evidence="5" id="KW-0963">Cytoplasm</keyword>
<accession>A0A8C4RTJ5</accession>
<dbReference type="FunFam" id="1.20.1270.60:FF:000009">
    <property type="entry name" value="Protein kinase C and casein kinase substrate in neurons 2"/>
    <property type="match status" value="1"/>
</dbReference>
<reference evidence="16" key="2">
    <citation type="submission" date="2025-08" db="UniProtKB">
        <authorList>
            <consortium name="Ensembl"/>
        </authorList>
    </citation>
    <scope>IDENTIFICATION</scope>
</reference>
<evidence type="ECO:0000256" key="9">
    <source>
        <dbReference type="ARBA" id="ARBA00055545"/>
    </source>
</evidence>
<dbReference type="PRINTS" id="PR00452">
    <property type="entry name" value="SH3DOMAIN"/>
</dbReference>
<dbReference type="FunFam" id="2.30.30.40:FF:000014">
    <property type="entry name" value="Kinase C and casein kinase substrate in neurons protein"/>
    <property type="match status" value="1"/>
</dbReference>
<keyword evidence="6" id="KW-0597">Phosphoprotein</keyword>
<proteinExistence type="predicted"/>
<dbReference type="SMART" id="SM00326">
    <property type="entry name" value="SH3"/>
    <property type="match status" value="1"/>
</dbReference>
<keyword evidence="17" id="KW-1185">Reference proteome</keyword>
<gene>
    <name evidence="16" type="primary">PACSIN3</name>
    <name evidence="16" type="synonym">pacsin3</name>
</gene>
<dbReference type="GO" id="GO:0097320">
    <property type="term" value="P:plasma membrane tubulation"/>
    <property type="evidence" value="ECO:0007669"/>
    <property type="project" value="TreeGrafter"/>
</dbReference>
<evidence type="ECO:0000256" key="11">
    <source>
        <dbReference type="PROSITE-ProRule" id="PRU00192"/>
    </source>
</evidence>
<evidence type="ECO:0000256" key="8">
    <source>
        <dbReference type="ARBA" id="ARBA00023136"/>
    </source>
</evidence>
<dbReference type="Proteomes" id="UP000694620">
    <property type="component" value="Chromosome 2"/>
</dbReference>
<feature type="region of interest" description="Disordered" evidence="13">
    <location>
        <begin position="197"/>
        <end position="223"/>
    </location>
</feature>
<dbReference type="InterPro" id="IPR031160">
    <property type="entry name" value="F_BAR_dom"/>
</dbReference>
<dbReference type="InterPro" id="IPR036028">
    <property type="entry name" value="SH3-like_dom_sf"/>
</dbReference>
<dbReference type="SUPFAM" id="SSF50044">
    <property type="entry name" value="SH3-domain"/>
    <property type="match status" value="1"/>
</dbReference>
<evidence type="ECO:0000256" key="5">
    <source>
        <dbReference type="ARBA" id="ARBA00022490"/>
    </source>
</evidence>
<dbReference type="GO" id="GO:0030100">
    <property type="term" value="P:regulation of endocytosis"/>
    <property type="evidence" value="ECO:0007669"/>
    <property type="project" value="TreeGrafter"/>
</dbReference>
<evidence type="ECO:0000256" key="7">
    <source>
        <dbReference type="ARBA" id="ARBA00023054"/>
    </source>
</evidence>
<dbReference type="Pfam" id="PF14604">
    <property type="entry name" value="SH3_9"/>
    <property type="match status" value="1"/>
</dbReference>
<dbReference type="PANTHER" id="PTHR23065">
    <property type="entry name" value="PROLINE-SERINE-THREONINE PHOSPHATASE INTERACTING PROTEIN 1"/>
    <property type="match status" value="1"/>
</dbReference>
<evidence type="ECO:0000256" key="4">
    <source>
        <dbReference type="ARBA" id="ARBA00022475"/>
    </source>
</evidence>
<evidence type="ECO:0000259" key="15">
    <source>
        <dbReference type="PROSITE" id="PS51741"/>
    </source>
</evidence>
<dbReference type="SUPFAM" id="SSF103657">
    <property type="entry name" value="BAR/IMD domain-like"/>
    <property type="match status" value="1"/>
</dbReference>
<keyword evidence="7 12" id="KW-0175">Coiled coil</keyword>
<evidence type="ECO:0000256" key="3">
    <source>
        <dbReference type="ARBA" id="ARBA00022443"/>
    </source>
</evidence>
<comment type="function">
    <text evidence="9">Plays a role in endocytosis and regulates internalization of plasma membrane proteins. Overexpression impairs internalization of SLC2A1/GLUT1 and TRPV4 and increases the levels of SLC2A1/GLUT1 and TRPV4 at the cell membrane. Inhibits the TRPV4 calcium channel activity.</text>
</comment>
<dbReference type="SMART" id="SM00055">
    <property type="entry name" value="FCH"/>
    <property type="match status" value="1"/>
</dbReference>
<comment type="subunit">
    <text evidence="10">Homodimer. May form heterooligomers with other PACSINs. Interacts (via SH3 domain) with DNM1, SYNJ1 and WASL. Interacts with TRPV4.</text>
</comment>
<evidence type="ECO:0000256" key="6">
    <source>
        <dbReference type="ARBA" id="ARBA00022553"/>
    </source>
</evidence>
<organism evidence="16 17">
    <name type="scientific">Erpetoichthys calabaricus</name>
    <name type="common">Rope fish</name>
    <name type="synonym">Calamoichthys calabaricus</name>
    <dbReference type="NCBI Taxonomy" id="27687"/>
    <lineage>
        <taxon>Eukaryota</taxon>
        <taxon>Metazoa</taxon>
        <taxon>Chordata</taxon>
        <taxon>Craniata</taxon>
        <taxon>Vertebrata</taxon>
        <taxon>Euteleostomi</taxon>
        <taxon>Actinopterygii</taxon>
        <taxon>Polypteriformes</taxon>
        <taxon>Polypteridae</taxon>
        <taxon>Erpetoichthys</taxon>
    </lineage>
</organism>
<feature type="domain" description="SH3" evidence="14">
    <location>
        <begin position="416"/>
        <end position="477"/>
    </location>
</feature>
<dbReference type="PANTHER" id="PTHR23065:SF18">
    <property type="entry name" value="PROTEIN KINASE C AND CASEIN KINASE SUBSTRATE IN NEURONS PROTEIN 3"/>
    <property type="match status" value="1"/>
</dbReference>
<reference evidence="16" key="3">
    <citation type="submission" date="2025-09" db="UniProtKB">
        <authorList>
            <consortium name="Ensembl"/>
        </authorList>
    </citation>
    <scope>IDENTIFICATION</scope>
</reference>
<comment type="subcellular location">
    <subcellularLocation>
        <location evidence="1">Cell membrane</location>
        <topology evidence="1">Peripheral membrane protein</topology>
        <orientation evidence="1">Cytoplasmic side</orientation>
    </subcellularLocation>
    <subcellularLocation>
        <location evidence="2">Cytoplasm</location>
    </subcellularLocation>
</comment>
<evidence type="ECO:0000256" key="1">
    <source>
        <dbReference type="ARBA" id="ARBA00004413"/>
    </source>
</evidence>
<feature type="compositionally biased region" description="Basic and acidic residues" evidence="13">
    <location>
        <begin position="197"/>
        <end position="215"/>
    </location>
</feature>
<evidence type="ECO:0000256" key="12">
    <source>
        <dbReference type="PROSITE-ProRule" id="PRU01077"/>
    </source>
</evidence>
<reference evidence="16" key="1">
    <citation type="submission" date="2021-06" db="EMBL/GenBank/DDBJ databases">
        <authorList>
            <consortium name="Wellcome Sanger Institute Data Sharing"/>
        </authorList>
    </citation>
    <scope>NUCLEOTIDE SEQUENCE [LARGE SCALE GENOMIC DNA]</scope>
</reference>
<dbReference type="PROSITE" id="PS50002">
    <property type="entry name" value="SH3"/>
    <property type="match status" value="1"/>
</dbReference>
<keyword evidence="8" id="KW-0472">Membrane</keyword>
<feature type="domain" description="F-BAR" evidence="15">
    <location>
        <begin position="10"/>
        <end position="319"/>
    </location>
</feature>
<evidence type="ECO:0000256" key="10">
    <source>
        <dbReference type="ARBA" id="ARBA00064966"/>
    </source>
</evidence>
<dbReference type="GeneTree" id="ENSGT00950000182973"/>
<dbReference type="Gene3D" id="2.30.30.40">
    <property type="entry name" value="SH3 Domains"/>
    <property type="match status" value="1"/>
</dbReference>
<feature type="region of interest" description="Disordered" evidence="13">
    <location>
        <begin position="390"/>
        <end position="416"/>
    </location>
</feature>
<dbReference type="InterPro" id="IPR027267">
    <property type="entry name" value="AH/BAR_dom_sf"/>
</dbReference>
<evidence type="ECO:0000256" key="2">
    <source>
        <dbReference type="ARBA" id="ARBA00004496"/>
    </source>
</evidence>